<dbReference type="EMBL" id="KL197720">
    <property type="protein sequence ID" value="KDQ57251.1"/>
    <property type="molecule type" value="Genomic_DNA"/>
</dbReference>
<dbReference type="AlphaFoldDB" id="A0A067Q3T7"/>
<dbReference type="Proteomes" id="UP000027265">
    <property type="component" value="Unassembled WGS sequence"/>
</dbReference>
<name>A0A067Q3T7_9AGAM</name>
<dbReference type="HOGENOM" id="CLU_2264138_0_0_1"/>
<sequence length="103" mass="11304">MGGYGGGYGGYGSNYNYPSYPTTSMNIMNPMSMMNPMNPTMNLMNPMIQRQSYPPMTYPPMIYNQSNGWNDGAGCCGPFCPGCQQGSMGNGGACRCFPNYNRW</sequence>
<evidence type="ECO:0000313" key="2">
    <source>
        <dbReference type="Proteomes" id="UP000027265"/>
    </source>
</evidence>
<dbReference type="InParanoid" id="A0A067Q3T7"/>
<accession>A0A067Q3T7</accession>
<evidence type="ECO:0000313" key="1">
    <source>
        <dbReference type="EMBL" id="KDQ57251.1"/>
    </source>
</evidence>
<proteinExistence type="predicted"/>
<reference evidence="2" key="1">
    <citation type="journal article" date="2014" name="Proc. Natl. Acad. Sci. U.S.A.">
        <title>Extensive sampling of basidiomycete genomes demonstrates inadequacy of the white-rot/brown-rot paradigm for wood decay fungi.</title>
        <authorList>
            <person name="Riley R."/>
            <person name="Salamov A.A."/>
            <person name="Brown D.W."/>
            <person name="Nagy L.G."/>
            <person name="Floudas D."/>
            <person name="Held B.W."/>
            <person name="Levasseur A."/>
            <person name="Lombard V."/>
            <person name="Morin E."/>
            <person name="Otillar R."/>
            <person name="Lindquist E.A."/>
            <person name="Sun H."/>
            <person name="LaButti K.M."/>
            <person name="Schmutz J."/>
            <person name="Jabbour D."/>
            <person name="Luo H."/>
            <person name="Baker S.E."/>
            <person name="Pisabarro A.G."/>
            <person name="Walton J.D."/>
            <person name="Blanchette R.A."/>
            <person name="Henrissat B."/>
            <person name="Martin F."/>
            <person name="Cullen D."/>
            <person name="Hibbett D.S."/>
            <person name="Grigoriev I.V."/>
        </authorList>
    </citation>
    <scope>NUCLEOTIDE SEQUENCE [LARGE SCALE GENOMIC DNA]</scope>
    <source>
        <strain evidence="2">MUCL 33604</strain>
    </source>
</reference>
<keyword evidence="2" id="KW-1185">Reference proteome</keyword>
<protein>
    <submittedName>
        <fullName evidence="1">Uncharacterized protein</fullName>
    </submittedName>
</protein>
<gene>
    <name evidence="1" type="ORF">JAAARDRAFT_35875</name>
</gene>
<organism evidence="1 2">
    <name type="scientific">Jaapia argillacea MUCL 33604</name>
    <dbReference type="NCBI Taxonomy" id="933084"/>
    <lineage>
        <taxon>Eukaryota</taxon>
        <taxon>Fungi</taxon>
        <taxon>Dikarya</taxon>
        <taxon>Basidiomycota</taxon>
        <taxon>Agaricomycotina</taxon>
        <taxon>Agaricomycetes</taxon>
        <taxon>Agaricomycetidae</taxon>
        <taxon>Jaapiales</taxon>
        <taxon>Jaapiaceae</taxon>
        <taxon>Jaapia</taxon>
    </lineage>
</organism>